<dbReference type="Gene3D" id="1.20.1250.20">
    <property type="entry name" value="MFS general substrate transporter like domains"/>
    <property type="match status" value="1"/>
</dbReference>
<evidence type="ECO:0000313" key="10">
    <source>
        <dbReference type="Proteomes" id="UP000233482"/>
    </source>
</evidence>
<dbReference type="Proteomes" id="UP000233482">
    <property type="component" value="Unassembled WGS sequence"/>
</dbReference>
<dbReference type="PANTHER" id="PTHR43266">
    <property type="entry name" value="MACROLIDE-EFFLUX PROTEIN"/>
    <property type="match status" value="1"/>
</dbReference>
<dbReference type="InterPro" id="IPR036259">
    <property type="entry name" value="MFS_trans_sf"/>
</dbReference>
<comment type="subcellular location">
    <subcellularLocation>
        <location evidence="1">Cell membrane</location>
        <topology evidence="1">Multi-pass membrane protein</topology>
    </subcellularLocation>
</comment>
<evidence type="ECO:0000256" key="4">
    <source>
        <dbReference type="ARBA" id="ARBA00022692"/>
    </source>
</evidence>
<evidence type="ECO:0000256" key="1">
    <source>
        <dbReference type="ARBA" id="ARBA00004651"/>
    </source>
</evidence>
<accession>A0A855GI12</accession>
<evidence type="ECO:0000256" key="6">
    <source>
        <dbReference type="ARBA" id="ARBA00023136"/>
    </source>
</evidence>
<feature type="transmembrane region" description="Helical" evidence="7">
    <location>
        <begin position="146"/>
        <end position="164"/>
    </location>
</feature>
<keyword evidence="6 7" id="KW-0472">Membrane</keyword>
<dbReference type="CDD" id="cd06173">
    <property type="entry name" value="MFS_MefA_like"/>
    <property type="match status" value="1"/>
</dbReference>
<evidence type="ECO:0000256" key="3">
    <source>
        <dbReference type="ARBA" id="ARBA00022475"/>
    </source>
</evidence>
<evidence type="ECO:0000259" key="8">
    <source>
        <dbReference type="PROSITE" id="PS50850"/>
    </source>
</evidence>
<gene>
    <name evidence="9" type="ORF">CW686_09505</name>
</gene>
<feature type="transmembrane region" description="Helical" evidence="7">
    <location>
        <begin position="318"/>
        <end position="345"/>
    </location>
</feature>
<keyword evidence="2" id="KW-0813">Transport</keyword>
<dbReference type="SUPFAM" id="SSF103473">
    <property type="entry name" value="MFS general substrate transporter"/>
    <property type="match status" value="1"/>
</dbReference>
<evidence type="ECO:0000256" key="7">
    <source>
        <dbReference type="SAM" id="Phobius"/>
    </source>
</evidence>
<feature type="transmembrane region" description="Helical" evidence="7">
    <location>
        <begin position="104"/>
        <end position="125"/>
    </location>
</feature>
<evidence type="ECO:0000313" key="9">
    <source>
        <dbReference type="EMBL" id="PKE25559.1"/>
    </source>
</evidence>
<feature type="transmembrane region" description="Helical" evidence="7">
    <location>
        <begin position="291"/>
        <end position="312"/>
    </location>
</feature>
<dbReference type="GO" id="GO:0005886">
    <property type="term" value="C:plasma membrane"/>
    <property type="evidence" value="ECO:0007669"/>
    <property type="project" value="UniProtKB-SubCell"/>
</dbReference>
<dbReference type="GO" id="GO:0022857">
    <property type="term" value="F:transmembrane transporter activity"/>
    <property type="evidence" value="ECO:0007669"/>
    <property type="project" value="InterPro"/>
</dbReference>
<protein>
    <submittedName>
        <fullName evidence="9">MFS transporter</fullName>
    </submittedName>
</protein>
<evidence type="ECO:0000256" key="5">
    <source>
        <dbReference type="ARBA" id="ARBA00022989"/>
    </source>
</evidence>
<proteinExistence type="predicted"/>
<dbReference type="AlphaFoldDB" id="A0A855GI12"/>
<keyword evidence="3" id="KW-1003">Cell membrane</keyword>
<sequence length="416" mass="46450">MTHQIRQSYRQMIILIVSGMICVLGVSIYSFGISFFILSTTGSAKLFSFNLAIGVIGRILATPVSGYLADHYNRKKVLIYAIFAEALVVSLLLLYVHFLGFHIIALYITTFLASYISSVSNPSLLSAMPNIVHEDHLQKTMGYNSTATSLSMLLGPAAGGLMYAIVSKEVFILCFIVAYIIAGSMMMSLNFNLFKKTESTVQNYSENIMQSFKFGIHYIWGHPILRTLIILFMALNFFMSCFNIGMSKIIIGHYGASSQMMGILEATFSIGILVGGLIIGSQKKFKSPFPILKGGLIVNSVCIMIISIPLFIFDEMWVVYYTFMIIGFIVGISGQYVNTPVMLYFQESIEEHVRGRIFSVIFLISQLLMPISYVIFGIIFDFGYYAVTFLICGALSLLLVLGAMNRRFNKKVNIQH</sequence>
<dbReference type="InterPro" id="IPR020846">
    <property type="entry name" value="MFS_dom"/>
</dbReference>
<feature type="transmembrane region" description="Helical" evidence="7">
    <location>
        <begin position="382"/>
        <end position="401"/>
    </location>
</feature>
<keyword evidence="4 7" id="KW-0812">Transmembrane</keyword>
<feature type="transmembrane region" description="Helical" evidence="7">
    <location>
        <begin position="259"/>
        <end position="279"/>
    </location>
</feature>
<dbReference type="PROSITE" id="PS50850">
    <property type="entry name" value="MFS"/>
    <property type="match status" value="1"/>
</dbReference>
<keyword evidence="5 7" id="KW-1133">Transmembrane helix</keyword>
<feature type="transmembrane region" description="Helical" evidence="7">
    <location>
        <begin position="170"/>
        <end position="194"/>
    </location>
</feature>
<evidence type="ECO:0000256" key="2">
    <source>
        <dbReference type="ARBA" id="ARBA00022448"/>
    </source>
</evidence>
<dbReference type="EMBL" id="PIXC01000022">
    <property type="protein sequence ID" value="PKE25559.1"/>
    <property type="molecule type" value="Genomic_DNA"/>
</dbReference>
<dbReference type="RefSeq" id="WP_101040068.1">
    <property type="nucleotide sequence ID" value="NZ_CP073801.1"/>
</dbReference>
<feature type="transmembrane region" description="Helical" evidence="7">
    <location>
        <begin position="77"/>
        <end position="98"/>
    </location>
</feature>
<feature type="transmembrane region" description="Helical" evidence="7">
    <location>
        <begin position="49"/>
        <end position="70"/>
    </location>
</feature>
<dbReference type="InterPro" id="IPR011701">
    <property type="entry name" value="MFS"/>
</dbReference>
<feature type="transmembrane region" description="Helical" evidence="7">
    <location>
        <begin position="12"/>
        <end position="37"/>
    </location>
</feature>
<dbReference type="Pfam" id="PF07690">
    <property type="entry name" value="MFS_1"/>
    <property type="match status" value="1"/>
</dbReference>
<organism evidence="9 10">
    <name type="scientific">Macrococcoides caseolyticum</name>
    <dbReference type="NCBI Taxonomy" id="69966"/>
    <lineage>
        <taxon>Bacteria</taxon>
        <taxon>Bacillati</taxon>
        <taxon>Bacillota</taxon>
        <taxon>Bacilli</taxon>
        <taxon>Bacillales</taxon>
        <taxon>Staphylococcaceae</taxon>
        <taxon>Macrococcoides</taxon>
    </lineage>
</organism>
<feature type="transmembrane region" description="Helical" evidence="7">
    <location>
        <begin position="215"/>
        <end position="239"/>
    </location>
</feature>
<feature type="domain" description="Major facilitator superfamily (MFS) profile" evidence="8">
    <location>
        <begin position="11"/>
        <end position="411"/>
    </location>
</feature>
<reference evidence="9 10" key="1">
    <citation type="submission" date="2017-12" db="EMBL/GenBank/DDBJ databases">
        <title>Genomics of Macrococcus caseolyticus.</title>
        <authorList>
            <person name="MacFadyen A.C."/>
            <person name="Paterson G.K."/>
        </authorList>
    </citation>
    <scope>NUCLEOTIDE SEQUENCE [LARGE SCALE GENOMIC DNA]</scope>
    <source>
        <strain evidence="9 10">5788_EF188</strain>
    </source>
</reference>
<feature type="transmembrane region" description="Helical" evidence="7">
    <location>
        <begin position="357"/>
        <end position="376"/>
    </location>
</feature>
<comment type="caution">
    <text evidence="9">The sequence shown here is derived from an EMBL/GenBank/DDBJ whole genome shotgun (WGS) entry which is preliminary data.</text>
</comment>
<name>A0A855GI12_9STAP</name>
<dbReference type="PANTHER" id="PTHR43266:SF2">
    <property type="entry name" value="MAJOR FACILITATOR SUPERFAMILY (MFS) PROFILE DOMAIN-CONTAINING PROTEIN"/>
    <property type="match status" value="1"/>
</dbReference>